<evidence type="ECO:0000313" key="2">
    <source>
        <dbReference type="EMBL" id="KAL0482756.1"/>
    </source>
</evidence>
<feature type="compositionally biased region" description="Basic and acidic residues" evidence="1">
    <location>
        <begin position="342"/>
        <end position="362"/>
    </location>
</feature>
<accession>A0AAW2YZ39</accession>
<reference evidence="2 3" key="1">
    <citation type="submission" date="2024-03" db="EMBL/GenBank/DDBJ databases">
        <title>The Acrasis kona genome and developmental transcriptomes reveal deep origins of eukaryotic multicellular pathways.</title>
        <authorList>
            <person name="Sheikh S."/>
            <person name="Fu C.-J."/>
            <person name="Brown M.W."/>
            <person name="Baldauf S.L."/>
        </authorList>
    </citation>
    <scope>NUCLEOTIDE SEQUENCE [LARGE SCALE GENOMIC DNA]</scope>
    <source>
        <strain evidence="2 3">ATCC MYA-3509</strain>
    </source>
</reference>
<organism evidence="2 3">
    <name type="scientific">Acrasis kona</name>
    <dbReference type="NCBI Taxonomy" id="1008807"/>
    <lineage>
        <taxon>Eukaryota</taxon>
        <taxon>Discoba</taxon>
        <taxon>Heterolobosea</taxon>
        <taxon>Tetramitia</taxon>
        <taxon>Eutetramitia</taxon>
        <taxon>Acrasidae</taxon>
        <taxon>Acrasis</taxon>
    </lineage>
</organism>
<sequence length="389" mass="46185">MNKKKDVENVVLVQYEHEEFEKLKTLIQEIQNISDEKDRFFSLTTTDQQDLNKAFGIPIANVKYIVSEFHLIRKAIKRFGLVFRHTQWMKYIKQLVQLLQRNIDYLNGTFYRNQIKNLLKTIQSQSDVSDIFLFKSNDLHFDVVVGFLKDILKVAEVLQQIIALLMRISLIIYQEISYRLLKDAFVRQVFFISCCSRLRSLLVEHLLQSDVLYKSLVLLSQYLPSQEQVNNYKNAKINTIRYKKNKNLKLPFQLSDYAKTDELLRSDKSVVTFQTVETFLSSLDHDTKKRVRLDYDSFIESIHSARKVQNDLLTESVERSKAIKQVLEKSKEQSREHRKRNREQALKKKEEGDDKVEGTPEPKKKKPKKKKKVEEVKQEDEKEQIKWFR</sequence>
<evidence type="ECO:0000256" key="1">
    <source>
        <dbReference type="SAM" id="MobiDB-lite"/>
    </source>
</evidence>
<protein>
    <recommendedName>
        <fullName evidence="4">Nucleolus and neural progenitor protein-like N-terminal domain-containing protein</fullName>
    </recommendedName>
</protein>
<evidence type="ECO:0000313" key="3">
    <source>
        <dbReference type="Proteomes" id="UP001431209"/>
    </source>
</evidence>
<proteinExistence type="predicted"/>
<gene>
    <name evidence="2" type="ORF">AKO1_002328</name>
</gene>
<comment type="caution">
    <text evidence="2">The sequence shown here is derived from an EMBL/GenBank/DDBJ whole genome shotgun (WGS) entry which is preliminary data.</text>
</comment>
<dbReference type="AlphaFoldDB" id="A0AAW2YZ39"/>
<evidence type="ECO:0008006" key="4">
    <source>
        <dbReference type="Google" id="ProtNLM"/>
    </source>
</evidence>
<feature type="compositionally biased region" description="Basic and acidic residues" evidence="1">
    <location>
        <begin position="372"/>
        <end position="389"/>
    </location>
</feature>
<feature type="compositionally biased region" description="Basic and acidic residues" evidence="1">
    <location>
        <begin position="326"/>
        <end position="335"/>
    </location>
</feature>
<dbReference type="Proteomes" id="UP001431209">
    <property type="component" value="Unassembled WGS sequence"/>
</dbReference>
<dbReference type="EMBL" id="JAOPGA020000887">
    <property type="protein sequence ID" value="KAL0482756.1"/>
    <property type="molecule type" value="Genomic_DNA"/>
</dbReference>
<name>A0AAW2YZ39_9EUKA</name>
<feature type="region of interest" description="Disordered" evidence="1">
    <location>
        <begin position="326"/>
        <end position="389"/>
    </location>
</feature>
<keyword evidence="3" id="KW-1185">Reference proteome</keyword>